<feature type="region of interest" description="Disordered" evidence="1">
    <location>
        <begin position="104"/>
        <end position="128"/>
    </location>
</feature>
<name>A0A6A6DK59_9PEZI</name>
<keyword evidence="3" id="KW-1185">Reference proteome</keyword>
<evidence type="ECO:0000256" key="1">
    <source>
        <dbReference type="SAM" id="MobiDB-lite"/>
    </source>
</evidence>
<feature type="compositionally biased region" description="Pro residues" evidence="1">
    <location>
        <begin position="106"/>
        <end position="116"/>
    </location>
</feature>
<organism evidence="2 3">
    <name type="scientific">Zopfia rhizophila CBS 207.26</name>
    <dbReference type="NCBI Taxonomy" id="1314779"/>
    <lineage>
        <taxon>Eukaryota</taxon>
        <taxon>Fungi</taxon>
        <taxon>Dikarya</taxon>
        <taxon>Ascomycota</taxon>
        <taxon>Pezizomycotina</taxon>
        <taxon>Dothideomycetes</taxon>
        <taxon>Dothideomycetes incertae sedis</taxon>
        <taxon>Zopfiaceae</taxon>
        <taxon>Zopfia</taxon>
    </lineage>
</organism>
<evidence type="ECO:0000313" key="2">
    <source>
        <dbReference type="EMBL" id="KAF2179917.1"/>
    </source>
</evidence>
<protein>
    <submittedName>
        <fullName evidence="2">Uncharacterized protein</fullName>
    </submittedName>
</protein>
<dbReference type="EMBL" id="ML994662">
    <property type="protein sequence ID" value="KAF2179917.1"/>
    <property type="molecule type" value="Genomic_DNA"/>
</dbReference>
<dbReference type="Proteomes" id="UP000800200">
    <property type="component" value="Unassembled WGS sequence"/>
</dbReference>
<dbReference type="OrthoDB" id="5291209at2759"/>
<proteinExistence type="predicted"/>
<accession>A0A6A6DK59</accession>
<gene>
    <name evidence="2" type="ORF">K469DRAFT_716013</name>
</gene>
<sequence>MDLRTDVGVVTPNFTEKSPNYPKYSKNKCVTRVTPGTKIAIGFPSNDEKGVAGYIIERGKKLPVAPAYAVPGEADSSTFHQHGEEFLFGWDVAFDVVSGRFSFRPTSPPNMPPPNAPKEAEESDAVSY</sequence>
<dbReference type="AlphaFoldDB" id="A0A6A6DK59"/>
<reference evidence="2" key="1">
    <citation type="journal article" date="2020" name="Stud. Mycol.">
        <title>101 Dothideomycetes genomes: a test case for predicting lifestyles and emergence of pathogens.</title>
        <authorList>
            <person name="Haridas S."/>
            <person name="Albert R."/>
            <person name="Binder M."/>
            <person name="Bloem J."/>
            <person name="Labutti K."/>
            <person name="Salamov A."/>
            <person name="Andreopoulos B."/>
            <person name="Baker S."/>
            <person name="Barry K."/>
            <person name="Bills G."/>
            <person name="Bluhm B."/>
            <person name="Cannon C."/>
            <person name="Castanera R."/>
            <person name="Culley D."/>
            <person name="Daum C."/>
            <person name="Ezra D."/>
            <person name="Gonzalez J."/>
            <person name="Henrissat B."/>
            <person name="Kuo A."/>
            <person name="Liang C."/>
            <person name="Lipzen A."/>
            <person name="Lutzoni F."/>
            <person name="Magnuson J."/>
            <person name="Mondo S."/>
            <person name="Nolan M."/>
            <person name="Ohm R."/>
            <person name="Pangilinan J."/>
            <person name="Park H.-J."/>
            <person name="Ramirez L."/>
            <person name="Alfaro M."/>
            <person name="Sun H."/>
            <person name="Tritt A."/>
            <person name="Yoshinaga Y."/>
            <person name="Zwiers L.-H."/>
            <person name="Turgeon B."/>
            <person name="Goodwin S."/>
            <person name="Spatafora J."/>
            <person name="Crous P."/>
            <person name="Grigoriev I."/>
        </authorList>
    </citation>
    <scope>NUCLEOTIDE SEQUENCE</scope>
    <source>
        <strain evidence="2">CBS 207.26</strain>
    </source>
</reference>
<evidence type="ECO:0000313" key="3">
    <source>
        <dbReference type="Proteomes" id="UP000800200"/>
    </source>
</evidence>